<reference evidence="8" key="1">
    <citation type="submission" date="2025-08" db="UniProtKB">
        <authorList>
            <consortium name="RefSeq"/>
        </authorList>
    </citation>
    <scope>IDENTIFICATION</scope>
    <source>
        <tissue evidence="8">Spleen</tissue>
    </source>
</reference>
<feature type="chain" id="PRO_5039137184" evidence="6">
    <location>
        <begin position="23"/>
        <end position="486"/>
    </location>
</feature>
<dbReference type="GO" id="GO:0008239">
    <property type="term" value="F:dipeptidyl-peptidase activity"/>
    <property type="evidence" value="ECO:0007669"/>
    <property type="project" value="TreeGrafter"/>
</dbReference>
<dbReference type="PANTHER" id="PTHR11010">
    <property type="entry name" value="PROTEASE S28 PRO-X CARBOXYPEPTIDASE-RELATED"/>
    <property type="match status" value="1"/>
</dbReference>
<evidence type="ECO:0000256" key="5">
    <source>
        <dbReference type="ARBA" id="ARBA00023180"/>
    </source>
</evidence>
<evidence type="ECO:0000256" key="4">
    <source>
        <dbReference type="ARBA" id="ARBA00022801"/>
    </source>
</evidence>
<evidence type="ECO:0000313" key="7">
    <source>
        <dbReference type="Proteomes" id="UP000504623"/>
    </source>
</evidence>
<dbReference type="OrthoDB" id="1735038at2759"/>
<dbReference type="InterPro" id="IPR029058">
    <property type="entry name" value="AB_hydrolase_fold"/>
</dbReference>
<dbReference type="InterPro" id="IPR042269">
    <property type="entry name" value="Ser_carbopepase_S28_SKS"/>
</dbReference>
<dbReference type="GO" id="GO:0070008">
    <property type="term" value="F:serine-type exopeptidase activity"/>
    <property type="evidence" value="ECO:0007669"/>
    <property type="project" value="InterPro"/>
</dbReference>
<proteinExistence type="inferred from homology"/>
<dbReference type="GO" id="GO:0006508">
    <property type="term" value="P:proteolysis"/>
    <property type="evidence" value="ECO:0007669"/>
    <property type="project" value="UniProtKB-KW"/>
</dbReference>
<evidence type="ECO:0000256" key="3">
    <source>
        <dbReference type="ARBA" id="ARBA00022729"/>
    </source>
</evidence>
<dbReference type="GeneID" id="102817872"/>
<accession>A0A9B0WP80</accession>
<dbReference type="Pfam" id="PF05577">
    <property type="entry name" value="Peptidase_S28"/>
    <property type="match status" value="1"/>
</dbReference>
<keyword evidence="7" id="KW-1185">Reference proteome</keyword>
<protein>
    <submittedName>
        <fullName evidence="8">Serine protease K12H4.7-like</fullName>
    </submittedName>
</protein>
<keyword evidence="5" id="KW-0325">Glycoprotein</keyword>
<dbReference type="InterPro" id="IPR008758">
    <property type="entry name" value="Peptidase_S28"/>
</dbReference>
<name>A0A9B0WP80_CHRAS</name>
<feature type="signal peptide" evidence="6">
    <location>
        <begin position="1"/>
        <end position="22"/>
    </location>
</feature>
<comment type="similarity">
    <text evidence="1">Belongs to the peptidase S28 family.</text>
</comment>
<gene>
    <name evidence="8" type="primary">LOC102817872</name>
</gene>
<dbReference type="Gene3D" id="1.20.120.980">
    <property type="entry name" value="Serine carboxypeptidase S28, SKS domain"/>
    <property type="match status" value="1"/>
</dbReference>
<evidence type="ECO:0000256" key="6">
    <source>
        <dbReference type="SAM" id="SignalP"/>
    </source>
</evidence>
<evidence type="ECO:0000313" key="8">
    <source>
        <dbReference type="RefSeq" id="XP_006861990.1"/>
    </source>
</evidence>
<sequence>MAHTLRWLQLLLLLLFCFCAQSLFRSPTQNELLNTMVHPHDGWFRQRLDHFTQQRFLFWQQRYLINDTFYRPGGPVFLMLVGEKALNRIMLLKKYAWITYAERLGAFCILLEHRFYGHSQPTGDLTITSLQYLSSKQVLADIAYFRIEMGQQMRLTQNKWVVFGGSYAGILAVWSRIKYPNLFAAAVGSSAPLKAKVNFFEYFKMIDRILTNRDKKCSKSVKEAFGHLAEMVKHPEYYIKLKDDFNLCNVFGNDSSMDTAYFMKNLLSLLYIIVQKNVMNIAALQNRFPIDYFCAIMANTSLGSPYYRFAHFENNLLKIKNQSCFVSNYKDYLAAMSNPSMDRRKLKKDRQWLYQSCTEFGFFQTTDSKNHPFSGVPLRYFLKLCSDAFGLKFSTDSVSRAIRTTNRHYGGLKVNGSKIIFPNGSSDPWHVLGVTKNIREDLPAVFMKGNTVVNSQRPTNKMIYQRAKVKTTVQICKNKGKLIPFN</sequence>
<dbReference type="Gene3D" id="3.40.50.1820">
    <property type="entry name" value="alpha/beta hydrolase"/>
    <property type="match status" value="1"/>
</dbReference>
<dbReference type="SUPFAM" id="SSF53474">
    <property type="entry name" value="alpha/beta-Hydrolases"/>
    <property type="match status" value="1"/>
</dbReference>
<organism evidence="7 8">
    <name type="scientific">Chrysochloris asiatica</name>
    <name type="common">Cape golden mole</name>
    <dbReference type="NCBI Taxonomy" id="185453"/>
    <lineage>
        <taxon>Eukaryota</taxon>
        <taxon>Metazoa</taxon>
        <taxon>Chordata</taxon>
        <taxon>Craniata</taxon>
        <taxon>Vertebrata</taxon>
        <taxon>Euteleostomi</taxon>
        <taxon>Mammalia</taxon>
        <taxon>Eutheria</taxon>
        <taxon>Afrotheria</taxon>
        <taxon>Chrysochloridae</taxon>
        <taxon>Chrysochlorinae</taxon>
        <taxon>Chrysochloris</taxon>
    </lineage>
</organism>
<dbReference type="AlphaFoldDB" id="A0A9B0WP80"/>
<dbReference type="RefSeq" id="XP_006861990.1">
    <property type="nucleotide sequence ID" value="XM_006861928.1"/>
</dbReference>
<keyword evidence="4" id="KW-0378">Hydrolase</keyword>
<evidence type="ECO:0000256" key="2">
    <source>
        <dbReference type="ARBA" id="ARBA00022670"/>
    </source>
</evidence>
<dbReference type="PANTHER" id="PTHR11010:SF117">
    <property type="entry name" value="SERINE PROTEASE 16"/>
    <property type="match status" value="1"/>
</dbReference>
<dbReference type="Proteomes" id="UP000504623">
    <property type="component" value="Unplaced"/>
</dbReference>
<keyword evidence="2" id="KW-0645">Protease</keyword>
<keyword evidence="3 6" id="KW-0732">Signal</keyword>
<evidence type="ECO:0000256" key="1">
    <source>
        <dbReference type="ARBA" id="ARBA00011079"/>
    </source>
</evidence>